<comment type="caution">
    <text evidence="1">The sequence shown here is derived from an EMBL/GenBank/DDBJ whole genome shotgun (WGS) entry which is preliminary data.</text>
</comment>
<accession>A0A540MQM0</accession>
<evidence type="ECO:0000313" key="1">
    <source>
        <dbReference type="EMBL" id="TQE00660.1"/>
    </source>
</evidence>
<name>A0A540MQM0_MALBA</name>
<organism evidence="1 2">
    <name type="scientific">Malus baccata</name>
    <name type="common">Siberian crab apple</name>
    <name type="synonym">Pyrus baccata</name>
    <dbReference type="NCBI Taxonomy" id="106549"/>
    <lineage>
        <taxon>Eukaryota</taxon>
        <taxon>Viridiplantae</taxon>
        <taxon>Streptophyta</taxon>
        <taxon>Embryophyta</taxon>
        <taxon>Tracheophyta</taxon>
        <taxon>Spermatophyta</taxon>
        <taxon>Magnoliopsida</taxon>
        <taxon>eudicotyledons</taxon>
        <taxon>Gunneridae</taxon>
        <taxon>Pentapetalae</taxon>
        <taxon>rosids</taxon>
        <taxon>fabids</taxon>
        <taxon>Rosales</taxon>
        <taxon>Rosaceae</taxon>
        <taxon>Amygdaloideae</taxon>
        <taxon>Maleae</taxon>
        <taxon>Malus</taxon>
    </lineage>
</organism>
<sequence>MTHYNSKLPRIEGGRDQYFDHALLDCGIFVIHYAQVQEGKFIEPTFNKEEVFQKTG</sequence>
<evidence type="ECO:0000313" key="2">
    <source>
        <dbReference type="Proteomes" id="UP000315295"/>
    </source>
</evidence>
<dbReference type="Proteomes" id="UP000315295">
    <property type="component" value="Unassembled WGS sequence"/>
</dbReference>
<reference evidence="1 2" key="1">
    <citation type="journal article" date="2019" name="G3 (Bethesda)">
        <title>Sequencing of a Wild Apple (Malus baccata) Genome Unravels the Differences Between Cultivated and Wild Apple Species Regarding Disease Resistance and Cold Tolerance.</title>
        <authorList>
            <person name="Chen X."/>
        </authorList>
    </citation>
    <scope>NUCLEOTIDE SEQUENCE [LARGE SCALE GENOMIC DNA]</scope>
    <source>
        <strain evidence="2">cv. Shandingzi</strain>
        <tissue evidence="1">Leaves</tissue>
    </source>
</reference>
<protein>
    <submittedName>
        <fullName evidence="1">Uncharacterized protein</fullName>
    </submittedName>
</protein>
<dbReference type="EMBL" id="VIEB01000208">
    <property type="protein sequence ID" value="TQE00660.1"/>
    <property type="molecule type" value="Genomic_DNA"/>
</dbReference>
<dbReference type="AlphaFoldDB" id="A0A540MQM0"/>
<proteinExistence type="predicted"/>
<gene>
    <name evidence="1" type="ORF">C1H46_013709</name>
</gene>
<keyword evidence="2" id="KW-1185">Reference proteome</keyword>